<dbReference type="Pfam" id="PF12085">
    <property type="entry name" value="DUF3562"/>
    <property type="match status" value="1"/>
</dbReference>
<dbReference type="InterPro" id="IPR021945">
    <property type="entry name" value="DUF3562"/>
</dbReference>
<organism evidence="1 2">
    <name type="scientific">Microbacterium alkaliflavum</name>
    <dbReference type="NCBI Taxonomy" id="3248839"/>
    <lineage>
        <taxon>Bacteria</taxon>
        <taxon>Bacillati</taxon>
        <taxon>Actinomycetota</taxon>
        <taxon>Actinomycetes</taxon>
        <taxon>Micrococcales</taxon>
        <taxon>Microbacteriaceae</taxon>
        <taxon>Microbacterium</taxon>
    </lineage>
</organism>
<dbReference type="NCBIfam" id="NF046112">
    <property type="entry name" value="MSMEG_6209_Nter"/>
    <property type="match status" value="1"/>
</dbReference>
<dbReference type="Gene3D" id="1.10.8.1060">
    <property type="entry name" value="Corynebacterium glutamicum thioredoxin-dependent arsenate reductase, N-terminal domain"/>
    <property type="match status" value="1"/>
</dbReference>
<reference evidence="1 2" key="1">
    <citation type="submission" date="2024-09" db="EMBL/GenBank/DDBJ databases">
        <authorList>
            <person name="Pan X."/>
        </authorList>
    </citation>
    <scope>NUCLEOTIDE SEQUENCE [LARGE SCALE GENOMIC DNA]</scope>
    <source>
        <strain evidence="1 2">B2969</strain>
    </source>
</reference>
<accession>A0ABW7QEU7</accession>
<comment type="caution">
    <text evidence="1">The sequence shown here is derived from an EMBL/GenBank/DDBJ whole genome shotgun (WGS) entry which is preliminary data.</text>
</comment>
<evidence type="ECO:0000313" key="2">
    <source>
        <dbReference type="Proteomes" id="UP001610861"/>
    </source>
</evidence>
<sequence>MSATNPSDEWEALFHVVRRLCARFPDAGEDAVFALVAEELVEFDDAWLRDYIPVLIEGRVQRRLRARLPRAAAS</sequence>
<proteinExistence type="predicted"/>
<dbReference type="EMBL" id="JBIQWL010000006">
    <property type="protein sequence ID" value="MFH8251924.1"/>
    <property type="molecule type" value="Genomic_DNA"/>
</dbReference>
<protein>
    <submittedName>
        <fullName evidence="1">Three-helix bundle dimerization domain-containing protein</fullName>
    </submittedName>
</protein>
<keyword evidence="2" id="KW-1185">Reference proteome</keyword>
<dbReference type="Proteomes" id="UP001610861">
    <property type="component" value="Unassembled WGS sequence"/>
</dbReference>
<gene>
    <name evidence="1" type="ORF">ACH3VR_16285</name>
</gene>
<evidence type="ECO:0000313" key="1">
    <source>
        <dbReference type="EMBL" id="MFH8251924.1"/>
    </source>
</evidence>
<name>A0ABW7QEU7_9MICO</name>
<dbReference type="RefSeq" id="WP_397557371.1">
    <property type="nucleotide sequence ID" value="NZ_JBIQWL010000006.1"/>
</dbReference>